<dbReference type="Pfam" id="PF01370">
    <property type="entry name" value="Epimerase"/>
    <property type="match status" value="1"/>
</dbReference>
<sequence length="288" mass="31669">MTNTLFCFGLGFTARQIGTDFPHWRVMGTSRSPASGDRNNKVPLVSFRRDQPVEDFAKIAADVTHILLSVPPDEEGDPVFDVMAAEILRLKNLQWVGYLSTTGVYGDLEGGWVDENSPYNPSGERGRRRMRAEQAWRGLHEAKGLPVHIFRLPGIYGPGRNQLVSLKNGKARRIAKPGQVFSRIHVADLAAILVASMEHPNPGAVYNVADDEPAPPQDVVAYAAELLGMEPPPLIDFENAELSPMARSFYSDSKRVSNAKIKTELGVSLKFPTYRKGLAALLKGESCI</sequence>
<evidence type="ECO:0000313" key="3">
    <source>
        <dbReference type="EMBL" id="MZR29924.1"/>
    </source>
</evidence>
<dbReference type="InterPro" id="IPR001509">
    <property type="entry name" value="Epimerase_deHydtase"/>
</dbReference>
<dbReference type="Proteomes" id="UP000476030">
    <property type="component" value="Unassembled WGS sequence"/>
</dbReference>
<evidence type="ECO:0000256" key="1">
    <source>
        <dbReference type="ARBA" id="ARBA00023027"/>
    </source>
</evidence>
<dbReference type="CDD" id="cd05266">
    <property type="entry name" value="SDR_a4"/>
    <property type="match status" value="1"/>
</dbReference>
<feature type="domain" description="NAD-dependent epimerase/dehydratase" evidence="2">
    <location>
        <begin position="86"/>
        <end position="209"/>
    </location>
</feature>
<comment type="caution">
    <text evidence="3">The sequence shown here is derived from an EMBL/GenBank/DDBJ whole genome shotgun (WGS) entry which is preliminary data.</text>
</comment>
<dbReference type="SUPFAM" id="SSF51735">
    <property type="entry name" value="NAD(P)-binding Rossmann-fold domains"/>
    <property type="match status" value="1"/>
</dbReference>
<dbReference type="Gene3D" id="3.40.50.720">
    <property type="entry name" value="NAD(P)-binding Rossmann-like Domain"/>
    <property type="match status" value="1"/>
</dbReference>
<keyword evidence="4" id="KW-1185">Reference proteome</keyword>
<gene>
    <name evidence="3" type="ORF">GQE98_04660</name>
</gene>
<organism evidence="3 4">
    <name type="scientific">Sneathiella litorea</name>
    <dbReference type="NCBI Taxonomy" id="2606216"/>
    <lineage>
        <taxon>Bacteria</taxon>
        <taxon>Pseudomonadati</taxon>
        <taxon>Pseudomonadota</taxon>
        <taxon>Alphaproteobacteria</taxon>
        <taxon>Sneathiellales</taxon>
        <taxon>Sneathiellaceae</taxon>
        <taxon>Sneathiella</taxon>
    </lineage>
</organism>
<evidence type="ECO:0000313" key="4">
    <source>
        <dbReference type="Proteomes" id="UP000476030"/>
    </source>
</evidence>
<dbReference type="InterPro" id="IPR036291">
    <property type="entry name" value="NAD(P)-bd_dom_sf"/>
</dbReference>
<accession>A0A6L8W644</accession>
<dbReference type="RefSeq" id="WP_161314468.1">
    <property type="nucleotide sequence ID" value="NZ_WTUW01000001.1"/>
</dbReference>
<dbReference type="AlphaFoldDB" id="A0A6L8W644"/>
<dbReference type="EMBL" id="WTUW01000001">
    <property type="protein sequence ID" value="MZR29924.1"/>
    <property type="molecule type" value="Genomic_DNA"/>
</dbReference>
<evidence type="ECO:0000259" key="2">
    <source>
        <dbReference type="Pfam" id="PF01370"/>
    </source>
</evidence>
<reference evidence="3 4" key="1">
    <citation type="submission" date="2019-12" db="EMBL/GenBank/DDBJ databases">
        <title>Snethiella sp. nov. sp. isolated from sea sand.</title>
        <authorList>
            <person name="Kim J."/>
            <person name="Jeong S.E."/>
            <person name="Jung H.S."/>
            <person name="Jeon C.O."/>
        </authorList>
    </citation>
    <scope>NUCLEOTIDE SEQUENCE [LARGE SCALE GENOMIC DNA]</scope>
    <source>
        <strain evidence="3 4">DP05</strain>
    </source>
</reference>
<proteinExistence type="predicted"/>
<dbReference type="PANTHER" id="PTHR43574">
    <property type="entry name" value="EPIMERASE-RELATED"/>
    <property type="match status" value="1"/>
</dbReference>
<name>A0A6L8W644_9PROT</name>
<keyword evidence="1" id="KW-0520">NAD</keyword>
<protein>
    <submittedName>
        <fullName evidence="3">NAD-dependent epimerase/dehydratase family protein</fullName>
    </submittedName>
</protein>